<dbReference type="InterPro" id="IPR036513">
    <property type="entry name" value="STAS_dom_sf"/>
</dbReference>
<evidence type="ECO:0000256" key="1">
    <source>
        <dbReference type="ARBA" id="ARBA00009013"/>
    </source>
</evidence>
<dbReference type="AlphaFoldDB" id="A0A543BZP4"/>
<dbReference type="PROSITE" id="PS50801">
    <property type="entry name" value="STAS"/>
    <property type="match status" value="1"/>
</dbReference>
<dbReference type="RefSeq" id="WP_141962342.1">
    <property type="nucleotide sequence ID" value="NZ_VFOZ01000002.1"/>
</dbReference>
<dbReference type="SUPFAM" id="SSF52091">
    <property type="entry name" value="SpoIIaa-like"/>
    <property type="match status" value="1"/>
</dbReference>
<dbReference type="Pfam" id="PF01740">
    <property type="entry name" value="STAS"/>
    <property type="match status" value="1"/>
</dbReference>
<gene>
    <name evidence="4" type="ORF">FB559_7592</name>
</gene>
<organism evidence="4 5">
    <name type="scientific">Actinoallomurus bryophytorum</name>
    <dbReference type="NCBI Taxonomy" id="1490222"/>
    <lineage>
        <taxon>Bacteria</taxon>
        <taxon>Bacillati</taxon>
        <taxon>Actinomycetota</taxon>
        <taxon>Actinomycetes</taxon>
        <taxon>Streptosporangiales</taxon>
        <taxon>Thermomonosporaceae</taxon>
        <taxon>Actinoallomurus</taxon>
    </lineage>
</organism>
<dbReference type="InterPro" id="IPR002645">
    <property type="entry name" value="STAS_dom"/>
</dbReference>
<evidence type="ECO:0000313" key="4">
    <source>
        <dbReference type="EMBL" id="TQL90290.1"/>
    </source>
</evidence>
<sequence>MHHDTSGAALSSRRTQGHTVMTVRGELDMATTAVLRDQIVTILRDTAAPVIIDLSGVAFCDASGLALLVGAQRRAKLHGLAVVLAGPQRNVSKLLRITGLDRAFTIYPTLAAAQLGERRIDHPAVA</sequence>
<evidence type="ECO:0000259" key="3">
    <source>
        <dbReference type="PROSITE" id="PS50801"/>
    </source>
</evidence>
<evidence type="ECO:0000256" key="2">
    <source>
        <dbReference type="RuleBase" id="RU003749"/>
    </source>
</evidence>
<dbReference type="EMBL" id="VFOZ01000002">
    <property type="protein sequence ID" value="TQL90290.1"/>
    <property type="molecule type" value="Genomic_DNA"/>
</dbReference>
<name>A0A543BZP4_9ACTN</name>
<dbReference type="OrthoDB" id="3294096at2"/>
<accession>A0A543BZP4</accession>
<dbReference type="InterPro" id="IPR003658">
    <property type="entry name" value="Anti-sigma_ant"/>
</dbReference>
<evidence type="ECO:0000313" key="5">
    <source>
        <dbReference type="Proteomes" id="UP000316096"/>
    </source>
</evidence>
<dbReference type="PANTHER" id="PTHR33495:SF2">
    <property type="entry name" value="ANTI-SIGMA FACTOR ANTAGONIST TM_1081-RELATED"/>
    <property type="match status" value="1"/>
</dbReference>
<reference evidence="4 5" key="1">
    <citation type="submission" date="2019-06" db="EMBL/GenBank/DDBJ databases">
        <title>Sequencing the genomes of 1000 actinobacteria strains.</title>
        <authorList>
            <person name="Klenk H.-P."/>
        </authorList>
    </citation>
    <scope>NUCLEOTIDE SEQUENCE [LARGE SCALE GENOMIC DNA]</scope>
    <source>
        <strain evidence="4 5">DSM 102200</strain>
    </source>
</reference>
<protein>
    <recommendedName>
        <fullName evidence="2">Anti-sigma factor antagonist</fullName>
    </recommendedName>
</protein>
<dbReference type="Proteomes" id="UP000316096">
    <property type="component" value="Unassembled WGS sequence"/>
</dbReference>
<dbReference type="PANTHER" id="PTHR33495">
    <property type="entry name" value="ANTI-SIGMA FACTOR ANTAGONIST TM_1081-RELATED-RELATED"/>
    <property type="match status" value="1"/>
</dbReference>
<proteinExistence type="inferred from homology"/>
<comment type="similarity">
    <text evidence="1 2">Belongs to the anti-sigma-factor antagonist family.</text>
</comment>
<dbReference type="NCBIfam" id="TIGR00377">
    <property type="entry name" value="ant_ant_sig"/>
    <property type="match status" value="1"/>
</dbReference>
<dbReference type="GO" id="GO:0043856">
    <property type="term" value="F:anti-sigma factor antagonist activity"/>
    <property type="evidence" value="ECO:0007669"/>
    <property type="project" value="InterPro"/>
</dbReference>
<dbReference type="Gene3D" id="3.30.750.24">
    <property type="entry name" value="STAS domain"/>
    <property type="match status" value="1"/>
</dbReference>
<feature type="domain" description="STAS" evidence="3">
    <location>
        <begin position="8"/>
        <end position="113"/>
    </location>
</feature>
<dbReference type="CDD" id="cd07043">
    <property type="entry name" value="STAS_anti-anti-sigma_factors"/>
    <property type="match status" value="1"/>
</dbReference>
<keyword evidence="5" id="KW-1185">Reference proteome</keyword>
<comment type="caution">
    <text evidence="4">The sequence shown here is derived from an EMBL/GenBank/DDBJ whole genome shotgun (WGS) entry which is preliminary data.</text>
</comment>